<dbReference type="Proteomes" id="UP001201873">
    <property type="component" value="Unassembled WGS sequence"/>
</dbReference>
<feature type="region of interest" description="Disordered" evidence="6">
    <location>
        <begin position="385"/>
        <end position="432"/>
    </location>
</feature>
<keyword evidence="9" id="KW-1185">Reference proteome</keyword>
<dbReference type="SMART" id="SM00230">
    <property type="entry name" value="CysPc"/>
    <property type="match status" value="1"/>
</dbReference>
<dbReference type="PANTHER" id="PTHR10183">
    <property type="entry name" value="CALPAIN"/>
    <property type="match status" value="1"/>
</dbReference>
<dbReference type="InterPro" id="IPR001300">
    <property type="entry name" value="Peptidase_C2_calpain_cat"/>
</dbReference>
<evidence type="ECO:0000256" key="6">
    <source>
        <dbReference type="SAM" id="MobiDB-lite"/>
    </source>
</evidence>
<name>A0ABT0JUP3_9ACTN</name>
<evidence type="ECO:0000313" key="8">
    <source>
        <dbReference type="EMBL" id="MCK9874947.1"/>
    </source>
</evidence>
<comment type="similarity">
    <text evidence="1">Belongs to the peptidase C2 family.</text>
</comment>
<dbReference type="SUPFAM" id="SSF54001">
    <property type="entry name" value="Cysteine proteinases"/>
    <property type="match status" value="1"/>
</dbReference>
<dbReference type="Pfam" id="PF00648">
    <property type="entry name" value="Peptidase_C2"/>
    <property type="match status" value="1"/>
</dbReference>
<protein>
    <submittedName>
        <fullName evidence="8">C2 family cysteine protease</fullName>
    </submittedName>
</protein>
<feature type="domain" description="Calpain catalytic" evidence="7">
    <location>
        <begin position="373"/>
        <end position="657"/>
    </location>
</feature>
<feature type="compositionally biased region" description="Pro residues" evidence="6">
    <location>
        <begin position="393"/>
        <end position="407"/>
    </location>
</feature>
<dbReference type="InterPro" id="IPR038765">
    <property type="entry name" value="Papain-like_cys_pep_sf"/>
</dbReference>
<keyword evidence="2 5" id="KW-0645">Protease</keyword>
<gene>
    <name evidence="8" type="ORF">MXD59_03975</name>
</gene>
<keyword evidence="4 5" id="KW-0788">Thiol protease</keyword>
<dbReference type="GO" id="GO:0008233">
    <property type="term" value="F:peptidase activity"/>
    <property type="evidence" value="ECO:0007669"/>
    <property type="project" value="UniProtKB-KW"/>
</dbReference>
<evidence type="ECO:0000256" key="4">
    <source>
        <dbReference type="ARBA" id="ARBA00022807"/>
    </source>
</evidence>
<dbReference type="RefSeq" id="WP_248823483.1">
    <property type="nucleotide sequence ID" value="NZ_JALKFT010000003.1"/>
</dbReference>
<feature type="active site" evidence="5">
    <location>
        <position position="625"/>
    </location>
</feature>
<sequence length="657" mass="67644">MDIAFGAGAGAGVEAVRAVRAVRCARELAGCAAELRRQASEASAIAETLVDTALVGADVPARSGEGRVSRRGSPLTDRLRAAMASWREQFALSAEALHGLASRLDQTTAAMPARQPWPPPLSAIAAARVVAMPWPVVTAVASQPTVALEPAGVSEPNGVILLIPDELAVCAARLRSVSGRAEALERAVAGSMGRAEQVLRDAATPPPITPMSVEVLRETTGRGLRVASVGAFAAAVDLEGRLVRLADGPFASRPTPAGAGSALAIAAGLLAAVDATTSGRSRGRSASATLRATRAALAGLPPVTRAAVISQLRGAGLAALGAQARRLLAASSRLADPSELGTVAQAIELAGLADDLLASAPREMIDELVRALPWLEPAPPTVPATWSASLSPAPRPATPPSPAPRPAGTPSAPVWADRSSEPLVRDGIGPDDVGQGTVPDCYLAAALVGFAAQDPDRLATGIRRNPNGTATVTLHPGADRGDGATPTNVTPTNITVTANLAQGLVRMRRDGPVGRQELAVDADNADGRGELWPALYEKAFARLRGGYPALGYGSTVAALSTLTGHRASWRDARRIGSDDLAAALGEGEVVLVTTRERTRPAGLVAAHAYAVLAVDSARGQVLLRNPWDPSAGETNERWYDWTTVRGDVRTVVRGATR</sequence>
<feature type="active site" evidence="5">
    <location>
        <position position="441"/>
    </location>
</feature>
<dbReference type="EMBL" id="JALKFT010000003">
    <property type="protein sequence ID" value="MCK9874947.1"/>
    <property type="molecule type" value="Genomic_DNA"/>
</dbReference>
<feature type="active site" evidence="5">
    <location>
        <position position="607"/>
    </location>
</feature>
<comment type="caution">
    <text evidence="8">The sequence shown here is derived from an EMBL/GenBank/DDBJ whole genome shotgun (WGS) entry which is preliminary data.</text>
</comment>
<evidence type="ECO:0000256" key="5">
    <source>
        <dbReference type="PROSITE-ProRule" id="PRU00239"/>
    </source>
</evidence>
<organism evidence="8 9">
    <name type="scientific">Frankia umida</name>
    <dbReference type="NCBI Taxonomy" id="573489"/>
    <lineage>
        <taxon>Bacteria</taxon>
        <taxon>Bacillati</taxon>
        <taxon>Actinomycetota</taxon>
        <taxon>Actinomycetes</taxon>
        <taxon>Frankiales</taxon>
        <taxon>Frankiaceae</taxon>
        <taxon>Frankia</taxon>
    </lineage>
</organism>
<dbReference type="InterPro" id="IPR022684">
    <property type="entry name" value="Calpain_cysteine_protease"/>
</dbReference>
<evidence type="ECO:0000256" key="3">
    <source>
        <dbReference type="ARBA" id="ARBA00022801"/>
    </source>
</evidence>
<reference evidence="8 9" key="1">
    <citation type="submission" date="2022-04" db="EMBL/GenBank/DDBJ databases">
        <title>Genome diversity in the genus Frankia.</title>
        <authorList>
            <person name="Carlos-Shanley C."/>
            <person name="Hahn D."/>
        </authorList>
    </citation>
    <scope>NUCLEOTIDE SEQUENCE [LARGE SCALE GENOMIC DNA]</scope>
    <source>
        <strain evidence="8 9">Ag45/Mut15</strain>
    </source>
</reference>
<feature type="region of interest" description="Disordered" evidence="6">
    <location>
        <begin position="459"/>
        <end position="489"/>
    </location>
</feature>
<evidence type="ECO:0000259" key="7">
    <source>
        <dbReference type="PROSITE" id="PS50203"/>
    </source>
</evidence>
<dbReference type="GO" id="GO:0006508">
    <property type="term" value="P:proteolysis"/>
    <property type="evidence" value="ECO:0007669"/>
    <property type="project" value="UniProtKB-KW"/>
</dbReference>
<dbReference type="PROSITE" id="PS50203">
    <property type="entry name" value="CALPAIN_CAT"/>
    <property type="match status" value="1"/>
</dbReference>
<evidence type="ECO:0000313" key="9">
    <source>
        <dbReference type="Proteomes" id="UP001201873"/>
    </source>
</evidence>
<keyword evidence="3 5" id="KW-0378">Hydrolase</keyword>
<accession>A0ABT0JUP3</accession>
<evidence type="ECO:0000256" key="2">
    <source>
        <dbReference type="ARBA" id="ARBA00022670"/>
    </source>
</evidence>
<evidence type="ECO:0000256" key="1">
    <source>
        <dbReference type="ARBA" id="ARBA00007623"/>
    </source>
</evidence>
<dbReference type="Gene3D" id="3.90.70.10">
    <property type="entry name" value="Cysteine proteinases"/>
    <property type="match status" value="1"/>
</dbReference>
<dbReference type="PANTHER" id="PTHR10183:SF379">
    <property type="entry name" value="CALPAIN-5"/>
    <property type="match status" value="1"/>
</dbReference>
<proteinExistence type="inferred from homology"/>